<name>A0A1T5FT12_9SPHN</name>
<dbReference type="SUPFAM" id="SSF52317">
    <property type="entry name" value="Class I glutamine amidotransferase-like"/>
    <property type="match status" value="1"/>
</dbReference>
<dbReference type="RefSeq" id="WP_079649982.1">
    <property type="nucleotide sequence ID" value="NZ_FUYM01000010.1"/>
</dbReference>
<evidence type="ECO:0000313" key="3">
    <source>
        <dbReference type="Proteomes" id="UP000189818"/>
    </source>
</evidence>
<dbReference type="Gene3D" id="3.40.50.880">
    <property type="match status" value="1"/>
</dbReference>
<dbReference type="EMBL" id="FUYM01000010">
    <property type="protein sequence ID" value="SKB99234.1"/>
    <property type="molecule type" value="Genomic_DNA"/>
</dbReference>
<evidence type="ECO:0000313" key="2">
    <source>
        <dbReference type="EMBL" id="SKB99234.1"/>
    </source>
</evidence>
<keyword evidence="3" id="KW-1185">Reference proteome</keyword>
<accession>A0A1T5FT12</accession>
<dbReference type="OrthoDB" id="109511at2"/>
<dbReference type="Proteomes" id="UP000189818">
    <property type="component" value="Unassembled WGS sequence"/>
</dbReference>
<dbReference type="InterPro" id="IPR029062">
    <property type="entry name" value="Class_I_gatase-like"/>
</dbReference>
<proteinExistence type="predicted"/>
<feature type="domain" description="ThuA-like" evidence="1">
    <location>
        <begin position="4"/>
        <end position="221"/>
    </location>
</feature>
<organism evidence="2 3">
    <name type="scientific">Rhizorhabdus histidinilytica</name>
    <dbReference type="NCBI Taxonomy" id="439228"/>
    <lineage>
        <taxon>Bacteria</taxon>
        <taxon>Pseudomonadati</taxon>
        <taxon>Pseudomonadota</taxon>
        <taxon>Alphaproteobacteria</taxon>
        <taxon>Sphingomonadales</taxon>
        <taxon>Sphingomonadaceae</taxon>
        <taxon>Rhizorhabdus</taxon>
    </lineage>
</organism>
<gene>
    <name evidence="2" type="ORF">SAMN06295920_110190</name>
</gene>
<reference evidence="3" key="1">
    <citation type="submission" date="2017-02" db="EMBL/GenBank/DDBJ databases">
        <authorList>
            <person name="Varghese N."/>
            <person name="Submissions S."/>
        </authorList>
    </citation>
    <scope>NUCLEOTIDE SEQUENCE [LARGE SCALE GENOMIC DNA]</scope>
    <source>
        <strain evidence="3">UM2</strain>
    </source>
</reference>
<protein>
    <recommendedName>
        <fullName evidence="1">ThuA-like domain-containing protein</fullName>
    </recommendedName>
</protein>
<sequence length="226" mass="24544">MTGRAIIYSDGYGHPFAETSPILADLGRSSGWNVTIEPSLDAVLARLAGDDLLIVNALRWSMTQHEKYAPDRAQWAVMLPDAQMQRLDDHVRLGGRLLVMHTGTICWDNQPGWPAIMGGGWQWGVSYHPPLGAVRVELTEAGRARSDGPSRFEIVDEAYHQLSPTADCEILAMADAGEGAQPVAWLRHHGRGRVGVDALGHDGRSLRDPGHAALIGAMLSWLGEEG</sequence>
<evidence type="ECO:0000259" key="1">
    <source>
        <dbReference type="Pfam" id="PF06283"/>
    </source>
</evidence>
<dbReference type="Pfam" id="PF06283">
    <property type="entry name" value="ThuA"/>
    <property type="match status" value="1"/>
</dbReference>
<dbReference type="InterPro" id="IPR029010">
    <property type="entry name" value="ThuA-like"/>
</dbReference>
<dbReference type="STRING" id="439228.SAMN06295920_110190"/>
<dbReference type="AlphaFoldDB" id="A0A1T5FT12"/>